<name>A0A183DK58_9BILA</name>
<dbReference type="WBParaSite" id="GPUH_0000910901-mRNA-1">
    <property type="protein sequence ID" value="GPUH_0000910901-mRNA-1"/>
    <property type="gene ID" value="GPUH_0000910901"/>
</dbReference>
<protein>
    <submittedName>
        <fullName evidence="1">SUN domain-containing protein</fullName>
    </submittedName>
</protein>
<accession>A0A183DK58</accession>
<proteinExistence type="predicted"/>
<dbReference type="AlphaFoldDB" id="A0A183DK58"/>
<sequence>LRFHLQSPNISFWIQVGLERPVTIQIYGLEAYRRRIGCVSLVSRRQKH</sequence>
<organism evidence="1">
    <name type="scientific">Gongylonema pulchrum</name>
    <dbReference type="NCBI Taxonomy" id="637853"/>
    <lineage>
        <taxon>Eukaryota</taxon>
        <taxon>Metazoa</taxon>
        <taxon>Ecdysozoa</taxon>
        <taxon>Nematoda</taxon>
        <taxon>Chromadorea</taxon>
        <taxon>Rhabditida</taxon>
        <taxon>Spirurina</taxon>
        <taxon>Spiruromorpha</taxon>
        <taxon>Spiruroidea</taxon>
        <taxon>Gongylonematidae</taxon>
        <taxon>Gongylonema</taxon>
    </lineage>
</organism>
<reference evidence="1" key="1">
    <citation type="submission" date="2016-06" db="UniProtKB">
        <authorList>
            <consortium name="WormBaseParasite"/>
        </authorList>
    </citation>
    <scope>IDENTIFICATION</scope>
</reference>
<evidence type="ECO:0000313" key="1">
    <source>
        <dbReference type="WBParaSite" id="GPUH_0000910901-mRNA-1"/>
    </source>
</evidence>